<reference evidence="2" key="1">
    <citation type="submission" date="2018-08" db="EMBL/GenBank/DDBJ databases">
        <title>Genome of Lactobacillus sp. HBUAS52074.</title>
        <authorList>
            <person name="Guo Z."/>
            <person name="Zhang Z.D."/>
        </authorList>
    </citation>
    <scope>NUCLEOTIDE SEQUENCE [LARGE SCALE GENOMIC DNA]</scope>
    <source>
        <strain evidence="2">HBUAS52074</strain>
    </source>
</reference>
<sequence>MLENEKISEYKNSVIDLISKKGENSTTTMLDLSVFTLYTEMCDKAMDIMLLAKEKRYSSIPILARSFLEQAASLKFLLKEDQERRGSAYMYGARYKDIRNIQNLHDDFSDRKKADLFLKKIRDDFSKEGYDSYDDWTTDMQNKYFELFVEKARPRKWFNINGDCSSILDLFDKVGMLDEYRTYYNLYSAVTHGSDIMQNLSIKVGQVEINYRYDDEKTTQLLNKYLLELQQICFKYYQK</sequence>
<dbReference type="Proteomes" id="UP000267208">
    <property type="component" value="Chromosome"/>
</dbReference>
<evidence type="ECO:0000313" key="2">
    <source>
        <dbReference type="Proteomes" id="UP000267208"/>
    </source>
</evidence>
<dbReference type="AlphaFoldDB" id="A0A386PSF7"/>
<protein>
    <submittedName>
        <fullName evidence="1">Uncharacterized protein</fullName>
    </submittedName>
</protein>
<dbReference type="OrthoDB" id="2081202at2"/>
<dbReference type="RefSeq" id="WP_120142631.1">
    <property type="nucleotide sequence ID" value="NZ_CP031933.2"/>
</dbReference>
<name>A0A386PSF7_9LACO</name>
<evidence type="ECO:0000313" key="1">
    <source>
        <dbReference type="EMBL" id="AYE38382.1"/>
    </source>
</evidence>
<gene>
    <name evidence="1" type="ORF">D1B17_06925</name>
</gene>
<organism evidence="1 2">
    <name type="scientific">Companilactobacillus zhachilii</name>
    <dbReference type="NCBI Taxonomy" id="2304606"/>
    <lineage>
        <taxon>Bacteria</taxon>
        <taxon>Bacillati</taxon>
        <taxon>Bacillota</taxon>
        <taxon>Bacilli</taxon>
        <taxon>Lactobacillales</taxon>
        <taxon>Lactobacillaceae</taxon>
        <taxon>Companilactobacillus</taxon>
    </lineage>
</organism>
<dbReference type="Pfam" id="PF18928">
    <property type="entry name" value="DUF5677"/>
    <property type="match status" value="1"/>
</dbReference>
<accession>A0A386PSF7</accession>
<dbReference type="KEGG" id="lzh:D1B17_06925"/>
<dbReference type="InterPro" id="IPR043733">
    <property type="entry name" value="DUF5677"/>
</dbReference>
<dbReference type="EMBL" id="CP031933">
    <property type="protein sequence ID" value="AYE38382.1"/>
    <property type="molecule type" value="Genomic_DNA"/>
</dbReference>
<keyword evidence="2" id="KW-1185">Reference proteome</keyword>
<proteinExistence type="predicted"/>